<dbReference type="RefSeq" id="WP_125549214.1">
    <property type="nucleotide sequence ID" value="NZ_JBGQPK010000032.1"/>
</dbReference>
<reference evidence="2 3" key="1">
    <citation type="submission" date="2024-08" db="EMBL/GenBank/DDBJ databases">
        <authorList>
            <person name="Arias E."/>
        </authorList>
    </citation>
    <scope>NUCLEOTIDE SEQUENCE [LARGE SCALE GENOMIC DNA]</scope>
    <source>
        <strain evidence="2 3">FAM 25317</strain>
    </source>
</reference>
<evidence type="ECO:0000313" key="3">
    <source>
        <dbReference type="Proteomes" id="UP001625389"/>
    </source>
</evidence>
<keyword evidence="3" id="KW-1185">Reference proteome</keyword>
<comment type="caution">
    <text evidence="2">The sequence shown here is derived from an EMBL/GenBank/DDBJ whole genome shotgun (WGS) entry which is preliminary data.</text>
</comment>
<organism evidence="2 3">
    <name type="scientific">Loigolactobacillus zhaoyuanensis</name>
    <dbReference type="NCBI Taxonomy" id="2486017"/>
    <lineage>
        <taxon>Bacteria</taxon>
        <taxon>Bacillati</taxon>
        <taxon>Bacillota</taxon>
        <taxon>Bacilli</taxon>
        <taxon>Lactobacillales</taxon>
        <taxon>Lactobacillaceae</taxon>
        <taxon>Loigolactobacillus</taxon>
    </lineage>
</organism>
<sequence length="134" mass="14034">MKINIKAAASDYLANKELSGKHVFLALDDGSNKFSTLGGSCAIGNKFQLVIADQADPDYDLVLDNNAGLTLTTAEPETTFLSNGLALDYQNAMLKLTDDSGILDGAVTIAPIAVPTQNQQALKAEMAALGSKIC</sequence>
<accession>A0ABW8UCM4</accession>
<dbReference type="InterPro" id="IPR000361">
    <property type="entry name" value="ATAP_core_dom"/>
</dbReference>
<dbReference type="Pfam" id="PF01521">
    <property type="entry name" value="Fe-S_biosyn"/>
    <property type="match status" value="1"/>
</dbReference>
<evidence type="ECO:0000259" key="1">
    <source>
        <dbReference type="Pfam" id="PF01521"/>
    </source>
</evidence>
<protein>
    <submittedName>
        <fullName evidence="2">Iron-sulfur cluster biosynthesis family protein</fullName>
    </submittedName>
</protein>
<dbReference type="InterPro" id="IPR035903">
    <property type="entry name" value="HesB-like_dom_sf"/>
</dbReference>
<dbReference type="EMBL" id="JBGQPK010000032">
    <property type="protein sequence ID" value="MFL2029609.1"/>
    <property type="molecule type" value="Genomic_DNA"/>
</dbReference>
<evidence type="ECO:0000313" key="2">
    <source>
        <dbReference type="EMBL" id="MFL2029609.1"/>
    </source>
</evidence>
<dbReference type="Proteomes" id="UP001625389">
    <property type="component" value="Unassembled WGS sequence"/>
</dbReference>
<feature type="domain" description="Core" evidence="1">
    <location>
        <begin position="1"/>
        <end position="109"/>
    </location>
</feature>
<name>A0ABW8UCM4_9LACO</name>
<dbReference type="Gene3D" id="2.60.300.12">
    <property type="entry name" value="HesB-like domain"/>
    <property type="match status" value="1"/>
</dbReference>
<gene>
    <name evidence="2" type="ORF">ACEN34_08265</name>
</gene>
<dbReference type="SUPFAM" id="SSF89360">
    <property type="entry name" value="HesB-like domain"/>
    <property type="match status" value="1"/>
</dbReference>
<proteinExistence type="predicted"/>